<dbReference type="Proteomes" id="UP000297527">
    <property type="component" value="Unassembled WGS sequence"/>
</dbReference>
<keyword evidence="3" id="KW-1185">Reference proteome</keyword>
<dbReference type="OrthoDB" id="3486565at2759"/>
<evidence type="ECO:0000313" key="3">
    <source>
        <dbReference type="Proteomes" id="UP000297527"/>
    </source>
</evidence>
<organism evidence="2 3">
    <name type="scientific">Botryotinia convoluta</name>
    <dbReference type="NCBI Taxonomy" id="54673"/>
    <lineage>
        <taxon>Eukaryota</taxon>
        <taxon>Fungi</taxon>
        <taxon>Dikarya</taxon>
        <taxon>Ascomycota</taxon>
        <taxon>Pezizomycotina</taxon>
        <taxon>Leotiomycetes</taxon>
        <taxon>Helotiales</taxon>
        <taxon>Sclerotiniaceae</taxon>
        <taxon>Botryotinia</taxon>
    </lineage>
</organism>
<proteinExistence type="predicted"/>
<evidence type="ECO:0000259" key="1">
    <source>
        <dbReference type="Pfam" id="PF06985"/>
    </source>
</evidence>
<evidence type="ECO:0000313" key="2">
    <source>
        <dbReference type="EMBL" id="TGO48251.1"/>
    </source>
</evidence>
<feature type="domain" description="Heterokaryon incompatibility" evidence="1">
    <location>
        <begin position="263"/>
        <end position="355"/>
    </location>
</feature>
<sequence>MASNDQISDDGDFTPKKFNAHDEGLREWFEEYMSIDANIIGSNHRLVRAVASDKLDKDLFEKRILDSATIPILGRFCIKCQEIFDNWPTLGNYSTREHDSEPGPEDGWEHIAVSLCSSFEIESSTRAGCKFCALLIQRLKDKKLLDIFRKIENRLLLLGEKPMLCLSIQNWCENSHQLLWLNLPGKVCNHCNDGIAAELKFDSTFLPVSDVFSTANDWLSLCIQKHKACKSNNHGILPTRLIFVAGESPRVMLAAGYRGRLRYATLSHSWGSHEVIKLTTKNIGQLMKKIPLNLLPKSFKDAINITRKISVDVLWIDSLCIIQNDDDDWAKESTLMSLVYGGSVITIAASSARDST</sequence>
<reference evidence="2 3" key="1">
    <citation type="submission" date="2017-12" db="EMBL/GenBank/DDBJ databases">
        <title>Comparative genomics of Botrytis spp.</title>
        <authorList>
            <person name="Valero-Jimenez C.A."/>
            <person name="Tapia P."/>
            <person name="Veloso J."/>
            <person name="Silva-Moreno E."/>
            <person name="Staats M."/>
            <person name="Valdes J.H."/>
            <person name="Van Kan J.A.L."/>
        </authorList>
    </citation>
    <scope>NUCLEOTIDE SEQUENCE [LARGE SCALE GENOMIC DNA]</scope>
    <source>
        <strain evidence="2 3">MUCL11595</strain>
    </source>
</reference>
<name>A0A4Z1HI66_9HELO</name>
<dbReference type="PANTHER" id="PTHR33112:SF8">
    <property type="entry name" value="HETEROKARYON INCOMPATIBILITY DOMAIN-CONTAINING PROTEIN"/>
    <property type="match status" value="1"/>
</dbReference>
<comment type="caution">
    <text evidence="2">The sequence shown here is derived from an EMBL/GenBank/DDBJ whole genome shotgun (WGS) entry which is preliminary data.</text>
</comment>
<dbReference type="EMBL" id="PQXN01000245">
    <property type="protein sequence ID" value="TGO48251.1"/>
    <property type="molecule type" value="Genomic_DNA"/>
</dbReference>
<gene>
    <name evidence="2" type="ORF">BCON_0246g00200</name>
</gene>
<dbReference type="Pfam" id="PF06985">
    <property type="entry name" value="HET"/>
    <property type="match status" value="1"/>
</dbReference>
<dbReference type="InterPro" id="IPR010730">
    <property type="entry name" value="HET"/>
</dbReference>
<accession>A0A4Z1HI66</accession>
<protein>
    <recommendedName>
        <fullName evidence="1">Heterokaryon incompatibility domain-containing protein</fullName>
    </recommendedName>
</protein>
<dbReference type="AlphaFoldDB" id="A0A4Z1HI66"/>
<dbReference type="PANTHER" id="PTHR33112">
    <property type="entry name" value="DOMAIN PROTEIN, PUTATIVE-RELATED"/>
    <property type="match status" value="1"/>
</dbReference>